<dbReference type="AlphaFoldDB" id="A0AB34JES5"/>
<organism evidence="2 3">
    <name type="scientific">Prymnesium parvum</name>
    <name type="common">Toxic golden alga</name>
    <dbReference type="NCBI Taxonomy" id="97485"/>
    <lineage>
        <taxon>Eukaryota</taxon>
        <taxon>Haptista</taxon>
        <taxon>Haptophyta</taxon>
        <taxon>Prymnesiophyceae</taxon>
        <taxon>Prymnesiales</taxon>
        <taxon>Prymnesiaceae</taxon>
        <taxon>Prymnesium</taxon>
    </lineage>
</organism>
<reference evidence="2 3" key="1">
    <citation type="journal article" date="2024" name="Science">
        <title>Giant polyketide synthase enzymes in the biosynthesis of giant marine polyether toxins.</title>
        <authorList>
            <person name="Fallon T.R."/>
            <person name="Shende V.V."/>
            <person name="Wierzbicki I.H."/>
            <person name="Pendleton A.L."/>
            <person name="Watervoot N.F."/>
            <person name="Auber R.P."/>
            <person name="Gonzalez D.J."/>
            <person name="Wisecaver J.H."/>
            <person name="Moore B.S."/>
        </authorList>
    </citation>
    <scope>NUCLEOTIDE SEQUENCE [LARGE SCALE GENOMIC DNA]</scope>
    <source>
        <strain evidence="2 3">12B1</strain>
    </source>
</reference>
<name>A0AB34JES5_PRYPA</name>
<sequence length="127" mass="14633">MGIKGLSKGVIKQVWRERRLQELHQVRVGVDAAGWIMKSLMSNACDVCLEVEGSVKHHATFARYVQNMLHKLPESSSILLVLDGAQWPLRLQLTREGAIQGRRRSLERWRAMPRTTRRRLTSSFAKR</sequence>
<dbReference type="Proteomes" id="UP001515480">
    <property type="component" value="Unassembled WGS sequence"/>
</dbReference>
<protein>
    <recommendedName>
        <fullName evidence="1">XPG N-terminal domain-containing protein</fullName>
    </recommendedName>
</protein>
<dbReference type="GO" id="GO:0004518">
    <property type="term" value="F:nuclease activity"/>
    <property type="evidence" value="ECO:0007669"/>
    <property type="project" value="InterPro"/>
</dbReference>
<keyword evidence="3" id="KW-1185">Reference proteome</keyword>
<dbReference type="Gene3D" id="3.40.50.1010">
    <property type="entry name" value="5'-nuclease"/>
    <property type="match status" value="1"/>
</dbReference>
<comment type="caution">
    <text evidence="2">The sequence shown here is derived from an EMBL/GenBank/DDBJ whole genome shotgun (WGS) entry which is preliminary data.</text>
</comment>
<feature type="domain" description="XPG N-terminal" evidence="1">
    <location>
        <begin position="1"/>
        <end position="65"/>
    </location>
</feature>
<proteinExistence type="predicted"/>
<dbReference type="InterPro" id="IPR006085">
    <property type="entry name" value="XPG_DNA_repair_N"/>
</dbReference>
<dbReference type="InterPro" id="IPR029060">
    <property type="entry name" value="PIN-like_dom_sf"/>
</dbReference>
<dbReference type="SUPFAM" id="SSF88723">
    <property type="entry name" value="PIN domain-like"/>
    <property type="match status" value="1"/>
</dbReference>
<evidence type="ECO:0000313" key="3">
    <source>
        <dbReference type="Proteomes" id="UP001515480"/>
    </source>
</evidence>
<evidence type="ECO:0000313" key="2">
    <source>
        <dbReference type="EMBL" id="KAL1520311.1"/>
    </source>
</evidence>
<evidence type="ECO:0000259" key="1">
    <source>
        <dbReference type="Pfam" id="PF00752"/>
    </source>
</evidence>
<accession>A0AB34JES5</accession>
<dbReference type="Pfam" id="PF00752">
    <property type="entry name" value="XPG_N"/>
    <property type="match status" value="1"/>
</dbReference>
<gene>
    <name evidence="2" type="ORF">AB1Y20_021902</name>
</gene>
<dbReference type="EMBL" id="JBGBPQ010000008">
    <property type="protein sequence ID" value="KAL1520311.1"/>
    <property type="molecule type" value="Genomic_DNA"/>
</dbReference>